<feature type="transmembrane region" description="Helical" evidence="1">
    <location>
        <begin position="54"/>
        <end position="72"/>
    </location>
</feature>
<dbReference type="GO" id="GO:0005886">
    <property type="term" value="C:plasma membrane"/>
    <property type="evidence" value="ECO:0007669"/>
    <property type="project" value="TreeGrafter"/>
</dbReference>
<accession>A0A2N5XYY2</accession>
<dbReference type="AlphaFoldDB" id="A0A2N5XYY2"/>
<feature type="transmembrane region" description="Helical" evidence="1">
    <location>
        <begin position="79"/>
        <end position="100"/>
    </location>
</feature>
<dbReference type="OrthoDB" id="9815400at2"/>
<feature type="transmembrane region" description="Helical" evidence="1">
    <location>
        <begin position="138"/>
        <end position="157"/>
    </location>
</feature>
<sequence>MAHTMGNEIDDSYTLFTPEVKEKNRWFMVLGVVMFLLGIAAVAFPFVATLAMELLIGWIFTISGVIGMVTAFRTPKWKGFLFEILGSLLALGIGLVLLFFPMAGMLSLTLLVAAFLIASGIFRIFLAFTLRPLDHWGWQIVSGVLALVLAGLILAQLPHAANWVIGLLVGIDLMFSGMIMIMLATTARRSAA</sequence>
<dbReference type="EMBL" id="PKLZ01000014">
    <property type="protein sequence ID" value="PLW81354.1"/>
    <property type="molecule type" value="Genomic_DNA"/>
</dbReference>
<dbReference type="InterPro" id="IPR052712">
    <property type="entry name" value="Acid_resist_chaperone_HdeD"/>
</dbReference>
<comment type="caution">
    <text evidence="2">The sequence shown here is derived from an EMBL/GenBank/DDBJ whole genome shotgun (WGS) entry which is preliminary data.</text>
</comment>
<dbReference type="RefSeq" id="WP_101522555.1">
    <property type="nucleotide sequence ID" value="NZ_PKLZ01000014.1"/>
</dbReference>
<evidence type="ECO:0000313" key="2">
    <source>
        <dbReference type="EMBL" id="PLW81354.1"/>
    </source>
</evidence>
<dbReference type="PANTHER" id="PTHR34989:SF1">
    <property type="entry name" value="PROTEIN HDED"/>
    <property type="match status" value="1"/>
</dbReference>
<dbReference type="Pfam" id="PF03729">
    <property type="entry name" value="DUF308"/>
    <property type="match status" value="1"/>
</dbReference>
<keyword evidence="1" id="KW-0812">Transmembrane</keyword>
<dbReference type="PANTHER" id="PTHR34989">
    <property type="entry name" value="PROTEIN HDED"/>
    <property type="match status" value="1"/>
</dbReference>
<dbReference type="Proteomes" id="UP000234845">
    <property type="component" value="Unassembled WGS sequence"/>
</dbReference>
<gene>
    <name evidence="2" type="ORF">CWI75_16100</name>
</gene>
<proteinExistence type="predicted"/>
<protein>
    <recommendedName>
        <fullName evidence="4">HdeD family acid-resistance protein</fullName>
    </recommendedName>
</protein>
<dbReference type="InterPro" id="IPR005325">
    <property type="entry name" value="DUF308_memb"/>
</dbReference>
<evidence type="ECO:0008006" key="4">
    <source>
        <dbReference type="Google" id="ProtNLM"/>
    </source>
</evidence>
<feature type="transmembrane region" description="Helical" evidence="1">
    <location>
        <begin position="26"/>
        <end position="48"/>
    </location>
</feature>
<organism evidence="2 3">
    <name type="scientific">Kineobactrum sediminis</name>
    <dbReference type="NCBI Taxonomy" id="1905677"/>
    <lineage>
        <taxon>Bacteria</taxon>
        <taxon>Pseudomonadati</taxon>
        <taxon>Pseudomonadota</taxon>
        <taxon>Gammaproteobacteria</taxon>
        <taxon>Cellvibrionales</taxon>
        <taxon>Halieaceae</taxon>
        <taxon>Kineobactrum</taxon>
    </lineage>
</organism>
<evidence type="ECO:0000256" key="1">
    <source>
        <dbReference type="SAM" id="Phobius"/>
    </source>
</evidence>
<evidence type="ECO:0000313" key="3">
    <source>
        <dbReference type="Proteomes" id="UP000234845"/>
    </source>
</evidence>
<keyword evidence="1" id="KW-1133">Transmembrane helix</keyword>
<name>A0A2N5XYY2_9GAMM</name>
<keyword evidence="1" id="KW-0472">Membrane</keyword>
<keyword evidence="3" id="KW-1185">Reference proteome</keyword>
<feature type="transmembrane region" description="Helical" evidence="1">
    <location>
        <begin position="106"/>
        <end position="126"/>
    </location>
</feature>
<feature type="transmembrane region" description="Helical" evidence="1">
    <location>
        <begin position="163"/>
        <end position="184"/>
    </location>
</feature>
<reference evidence="3" key="1">
    <citation type="submission" date="2017-11" db="EMBL/GenBank/DDBJ databases">
        <title>The draft genome sequence of Chromatocurvus sp. F02.</title>
        <authorList>
            <person name="Du Z.-J."/>
            <person name="Chang Y.-Q."/>
        </authorList>
    </citation>
    <scope>NUCLEOTIDE SEQUENCE [LARGE SCALE GENOMIC DNA]</scope>
    <source>
        <strain evidence="3">F02</strain>
    </source>
</reference>